<accession>A0A7U2NF72</accession>
<keyword evidence="1" id="KW-0812">Transmembrane</keyword>
<dbReference type="EMBL" id="CP059075">
    <property type="protein sequence ID" value="QRE04034.1"/>
    <property type="molecule type" value="Genomic_DNA"/>
</dbReference>
<organism evidence="2 3">
    <name type="scientific">Flavobacterium psychrophilum</name>
    <dbReference type="NCBI Taxonomy" id="96345"/>
    <lineage>
        <taxon>Bacteria</taxon>
        <taxon>Pseudomonadati</taxon>
        <taxon>Bacteroidota</taxon>
        <taxon>Flavobacteriia</taxon>
        <taxon>Flavobacteriales</taxon>
        <taxon>Flavobacteriaceae</taxon>
        <taxon>Flavobacterium</taxon>
    </lineage>
</organism>
<feature type="transmembrane region" description="Helical" evidence="1">
    <location>
        <begin position="55"/>
        <end position="74"/>
    </location>
</feature>
<name>A0A7U2NF72_FLAPS</name>
<sequence>MSSHIDLNYMGKEYNVEVSKGVCSNIEKGLINPKFYYIKNKDLIFYKGQYMPFPYVYLTYIAAFLLPFFGFIVYRKELDNHYSTM</sequence>
<dbReference type="AlphaFoldDB" id="A0A7U2NF72"/>
<dbReference type="RefSeq" id="WP_123908358.1">
    <property type="nucleotide sequence ID" value="NZ_CP059075.1"/>
</dbReference>
<protein>
    <submittedName>
        <fullName evidence="2">Uncharacterized protein</fullName>
    </submittedName>
</protein>
<evidence type="ECO:0000313" key="3">
    <source>
        <dbReference type="Proteomes" id="UP000596329"/>
    </source>
</evidence>
<proteinExistence type="predicted"/>
<evidence type="ECO:0000313" key="2">
    <source>
        <dbReference type="EMBL" id="QRE04034.1"/>
    </source>
</evidence>
<reference evidence="2 3" key="1">
    <citation type="submission" date="2020-07" db="EMBL/GenBank/DDBJ databases">
        <title>Genomic characterization of Flavobacterium psychrophilum strains.</title>
        <authorList>
            <person name="Castillo D."/>
            <person name="Jorgensen J."/>
            <person name="Middelboe M."/>
        </authorList>
    </citation>
    <scope>NUCLEOTIDE SEQUENCE [LARGE SCALE GENOMIC DNA]</scope>
    <source>
        <strain evidence="2 3">FPS-R7</strain>
    </source>
</reference>
<dbReference type="Proteomes" id="UP000596329">
    <property type="component" value="Chromosome"/>
</dbReference>
<keyword evidence="1" id="KW-0472">Membrane</keyword>
<evidence type="ECO:0000256" key="1">
    <source>
        <dbReference type="SAM" id="Phobius"/>
    </source>
</evidence>
<gene>
    <name evidence="2" type="ORF">H0H26_00010</name>
</gene>
<keyword evidence="1" id="KW-1133">Transmembrane helix</keyword>